<dbReference type="GeneTree" id="ENSGT00940000161193"/>
<dbReference type="GO" id="GO:0005509">
    <property type="term" value="F:calcium ion binding"/>
    <property type="evidence" value="ECO:0007669"/>
    <property type="project" value="UniProtKB-UniRule"/>
</dbReference>
<feature type="compositionally biased region" description="Polar residues" evidence="12">
    <location>
        <begin position="802"/>
        <end position="814"/>
    </location>
</feature>
<dbReference type="Pfam" id="PF16492">
    <property type="entry name" value="Cadherin_C_2"/>
    <property type="match status" value="1"/>
</dbReference>
<dbReference type="InterPro" id="IPR013164">
    <property type="entry name" value="Cadherin_N"/>
</dbReference>
<dbReference type="InterPro" id="IPR032455">
    <property type="entry name" value="Cadherin_C"/>
</dbReference>
<evidence type="ECO:0000256" key="5">
    <source>
        <dbReference type="ARBA" id="ARBA00022737"/>
    </source>
</evidence>
<dbReference type="PANTHER" id="PTHR24028:SF318">
    <property type="entry name" value="PROTOCADHERIN BETA-13"/>
    <property type="match status" value="1"/>
</dbReference>
<evidence type="ECO:0000313" key="17">
    <source>
        <dbReference type="Proteomes" id="UP000007648"/>
    </source>
</evidence>
<dbReference type="Ensembl" id="ENSSHAT00000027114.1">
    <property type="protein sequence ID" value="ENSSHAP00000032089.1"/>
    <property type="gene ID" value="ENSSHAG00000027052.1"/>
</dbReference>
<dbReference type="GO" id="GO:0007156">
    <property type="term" value="P:homophilic cell adhesion via plasma membrane adhesion molecules"/>
    <property type="evidence" value="ECO:0007669"/>
    <property type="project" value="InterPro"/>
</dbReference>
<dbReference type="PROSITE" id="PS50268">
    <property type="entry name" value="CADHERIN_2"/>
    <property type="match status" value="6"/>
</dbReference>
<dbReference type="Pfam" id="PF08266">
    <property type="entry name" value="Cadherin_2"/>
    <property type="match status" value="1"/>
</dbReference>
<comment type="subcellular location">
    <subcellularLocation>
        <location evidence="1">Cell membrane</location>
        <topology evidence="1">Single-pass type I membrane protein</topology>
    </subcellularLocation>
</comment>
<dbReference type="FunFam" id="2.60.40.60:FF:000018">
    <property type="entry name" value="Protocadherin gamma c3"/>
    <property type="match status" value="1"/>
</dbReference>
<keyword evidence="4 14" id="KW-0732">Signal</keyword>
<dbReference type="Proteomes" id="UP000007648">
    <property type="component" value="Unassembled WGS sequence"/>
</dbReference>
<reference evidence="16 17" key="1">
    <citation type="journal article" date="2011" name="Proc. Natl. Acad. Sci. U.S.A.">
        <title>Genetic diversity and population structure of the endangered marsupial Sarcophilus harrisii (Tasmanian devil).</title>
        <authorList>
            <person name="Miller W."/>
            <person name="Hayes V.M."/>
            <person name="Ratan A."/>
            <person name="Petersen D.C."/>
            <person name="Wittekindt N.E."/>
            <person name="Miller J."/>
            <person name="Walenz B."/>
            <person name="Knight J."/>
            <person name="Qi J."/>
            <person name="Zhao F."/>
            <person name="Wang Q."/>
            <person name="Bedoya-Reina O.C."/>
            <person name="Katiyar N."/>
            <person name="Tomsho L.P."/>
            <person name="Kasson L.M."/>
            <person name="Hardie R.A."/>
            <person name="Woodbridge P."/>
            <person name="Tindall E.A."/>
            <person name="Bertelsen M.F."/>
            <person name="Dixon D."/>
            <person name="Pyecroft S."/>
            <person name="Helgen K.M."/>
            <person name="Lesk A.M."/>
            <person name="Pringle T.H."/>
            <person name="Patterson N."/>
            <person name="Zhang Y."/>
            <person name="Kreiss A."/>
            <person name="Woods G.M."/>
            <person name="Jones M.E."/>
            <person name="Schuster S.C."/>
        </authorList>
    </citation>
    <scope>NUCLEOTIDE SEQUENCE [LARGE SCALE GENOMIC DNA]</scope>
</reference>
<dbReference type="InParanoid" id="A0A7N4P2C2"/>
<keyword evidence="2" id="KW-1003">Cell membrane</keyword>
<keyword evidence="6 11" id="KW-0106">Calcium</keyword>
<evidence type="ECO:0000256" key="6">
    <source>
        <dbReference type="ARBA" id="ARBA00022837"/>
    </source>
</evidence>
<feature type="chain" id="PRO_5029446220" description="Cadherin domain-containing protein" evidence="14">
    <location>
        <begin position="27"/>
        <end position="814"/>
    </location>
</feature>
<dbReference type="PANTHER" id="PTHR24028">
    <property type="entry name" value="CADHERIN-87A"/>
    <property type="match status" value="1"/>
</dbReference>
<keyword evidence="9 13" id="KW-0472">Membrane</keyword>
<keyword evidence="17" id="KW-1185">Reference proteome</keyword>
<evidence type="ECO:0000313" key="16">
    <source>
        <dbReference type="Ensembl" id="ENSSHAP00000032089.1"/>
    </source>
</evidence>
<evidence type="ECO:0000256" key="1">
    <source>
        <dbReference type="ARBA" id="ARBA00004251"/>
    </source>
</evidence>
<feature type="domain" description="Cadherin" evidence="15">
    <location>
        <begin position="365"/>
        <end position="468"/>
    </location>
</feature>
<dbReference type="InterPro" id="IPR002126">
    <property type="entry name" value="Cadherin-like_dom"/>
</dbReference>
<dbReference type="FunFam" id="2.60.40.60:FF:000004">
    <property type="entry name" value="Protocadherin 1 gamma 2"/>
    <property type="match status" value="1"/>
</dbReference>
<dbReference type="GO" id="GO:0005886">
    <property type="term" value="C:plasma membrane"/>
    <property type="evidence" value="ECO:0007669"/>
    <property type="project" value="UniProtKB-SubCell"/>
</dbReference>
<dbReference type="FunFam" id="2.60.40.60:FF:000002">
    <property type="entry name" value="Protocadherin alpha 2"/>
    <property type="match status" value="1"/>
</dbReference>
<feature type="region of interest" description="Disordered" evidence="12">
    <location>
        <begin position="795"/>
        <end position="814"/>
    </location>
</feature>
<dbReference type="PRINTS" id="PR00205">
    <property type="entry name" value="CADHERIN"/>
</dbReference>
<protein>
    <recommendedName>
        <fullName evidence="15">Cadherin domain-containing protein</fullName>
    </recommendedName>
</protein>
<feature type="signal peptide" evidence="14">
    <location>
        <begin position="1"/>
        <end position="26"/>
    </location>
</feature>
<accession>A0A7N4P2C2</accession>
<feature type="domain" description="Cadherin" evidence="15">
    <location>
        <begin position="260"/>
        <end position="364"/>
    </location>
</feature>
<dbReference type="AlphaFoldDB" id="A0A7N4P2C2"/>
<dbReference type="FunFam" id="2.60.40.60:FF:000006">
    <property type="entry name" value="Protocadherin alpha 2"/>
    <property type="match status" value="1"/>
</dbReference>
<evidence type="ECO:0000256" key="9">
    <source>
        <dbReference type="ARBA" id="ARBA00023136"/>
    </source>
</evidence>
<dbReference type="Pfam" id="PF00028">
    <property type="entry name" value="Cadherin"/>
    <property type="match status" value="5"/>
</dbReference>
<dbReference type="FunFam" id="2.60.40.60:FF:000309">
    <property type="entry name" value="Protocadherin beta-8"/>
    <property type="match status" value="1"/>
</dbReference>
<organism evidence="16 17">
    <name type="scientific">Sarcophilus harrisii</name>
    <name type="common">Tasmanian devil</name>
    <name type="synonym">Sarcophilus laniarius</name>
    <dbReference type="NCBI Taxonomy" id="9305"/>
    <lineage>
        <taxon>Eukaryota</taxon>
        <taxon>Metazoa</taxon>
        <taxon>Chordata</taxon>
        <taxon>Craniata</taxon>
        <taxon>Vertebrata</taxon>
        <taxon>Euteleostomi</taxon>
        <taxon>Mammalia</taxon>
        <taxon>Metatheria</taxon>
        <taxon>Dasyuromorphia</taxon>
        <taxon>Dasyuridae</taxon>
        <taxon>Sarcophilus</taxon>
    </lineage>
</organism>
<dbReference type="InterPro" id="IPR050174">
    <property type="entry name" value="Protocadherin/Cadherin-CA"/>
</dbReference>
<dbReference type="PROSITE" id="PS00232">
    <property type="entry name" value="CADHERIN_1"/>
    <property type="match status" value="3"/>
</dbReference>
<dbReference type="CDD" id="cd11304">
    <property type="entry name" value="Cadherin_repeat"/>
    <property type="match status" value="5"/>
</dbReference>
<dbReference type="SUPFAM" id="SSF49313">
    <property type="entry name" value="Cadherin-like"/>
    <property type="match status" value="5"/>
</dbReference>
<dbReference type="Gene3D" id="2.60.40.60">
    <property type="entry name" value="Cadherins"/>
    <property type="match status" value="6"/>
</dbReference>
<feature type="domain" description="Cadherin" evidence="15">
    <location>
        <begin position="26"/>
        <end position="150"/>
    </location>
</feature>
<name>A0A7N4P2C2_SARHA</name>
<reference evidence="16" key="3">
    <citation type="submission" date="2025-09" db="UniProtKB">
        <authorList>
            <consortium name="Ensembl"/>
        </authorList>
    </citation>
    <scope>IDENTIFICATION</scope>
</reference>
<dbReference type="SMART" id="SM00112">
    <property type="entry name" value="CA"/>
    <property type="match status" value="6"/>
</dbReference>
<evidence type="ECO:0000256" key="10">
    <source>
        <dbReference type="ARBA" id="ARBA00023180"/>
    </source>
</evidence>
<keyword evidence="8 13" id="KW-1133">Transmembrane helix</keyword>
<feature type="domain" description="Cadherin" evidence="15">
    <location>
        <begin position="151"/>
        <end position="259"/>
    </location>
</feature>
<keyword evidence="10" id="KW-0325">Glycoprotein</keyword>
<evidence type="ECO:0000259" key="15">
    <source>
        <dbReference type="PROSITE" id="PS50268"/>
    </source>
</evidence>
<dbReference type="FunFam" id="2.60.40.60:FF:000001">
    <property type="entry name" value="Protocadherin alpha 2"/>
    <property type="match status" value="1"/>
</dbReference>
<evidence type="ECO:0000256" key="13">
    <source>
        <dbReference type="SAM" id="Phobius"/>
    </source>
</evidence>
<feature type="transmembrane region" description="Helical" evidence="13">
    <location>
        <begin position="703"/>
        <end position="728"/>
    </location>
</feature>
<feature type="domain" description="Cadherin" evidence="15">
    <location>
        <begin position="593"/>
        <end position="688"/>
    </location>
</feature>
<keyword evidence="3 13" id="KW-0812">Transmembrane</keyword>
<keyword evidence="7" id="KW-0130">Cell adhesion</keyword>
<keyword evidence="5" id="KW-0677">Repeat</keyword>
<evidence type="ECO:0000256" key="4">
    <source>
        <dbReference type="ARBA" id="ARBA00022729"/>
    </source>
</evidence>
<proteinExistence type="predicted"/>
<evidence type="ECO:0000256" key="11">
    <source>
        <dbReference type="PROSITE-ProRule" id="PRU00043"/>
    </source>
</evidence>
<evidence type="ECO:0000256" key="7">
    <source>
        <dbReference type="ARBA" id="ARBA00022889"/>
    </source>
</evidence>
<evidence type="ECO:0000256" key="12">
    <source>
        <dbReference type="SAM" id="MobiDB-lite"/>
    </source>
</evidence>
<evidence type="ECO:0000256" key="2">
    <source>
        <dbReference type="ARBA" id="ARBA00022475"/>
    </source>
</evidence>
<evidence type="ECO:0000256" key="8">
    <source>
        <dbReference type="ARBA" id="ARBA00022989"/>
    </source>
</evidence>
<reference evidence="16" key="2">
    <citation type="submission" date="2025-08" db="UniProtKB">
        <authorList>
            <consortium name="Ensembl"/>
        </authorList>
    </citation>
    <scope>IDENTIFICATION</scope>
</reference>
<dbReference type="InterPro" id="IPR015919">
    <property type="entry name" value="Cadherin-like_sf"/>
</dbReference>
<evidence type="ECO:0000256" key="3">
    <source>
        <dbReference type="ARBA" id="ARBA00022692"/>
    </source>
</evidence>
<dbReference type="InterPro" id="IPR020894">
    <property type="entry name" value="Cadherin_CS"/>
</dbReference>
<evidence type="ECO:0000256" key="14">
    <source>
        <dbReference type="SAM" id="SignalP"/>
    </source>
</evidence>
<feature type="domain" description="Cadherin" evidence="15">
    <location>
        <begin position="469"/>
        <end position="578"/>
    </location>
</feature>
<sequence>MEQEGRMIPQQRQVLFFLVLLGVSGAASELEFSVVEEMERGSFVANVAKALGLEEMESGSFVANVVKALGLEVGELHARGSRVTSNHNKHFLQLDSKTGNLFLKKKLDREEICGPTEPCVLPFQILLENPLQFFPIELQVKDINDNSPTFSDPDMFLRISESTASGTPFPLKIAQDLDVGINSLQNYTISHNSHFFLHTHIRSDGRKIPELVLDKALDREEQPEFTLILTAMDGGSPPRSGTARVRITVVDVNDNAPVFLQSRYQVQIPENSPIDSLVVTVSARDLDAGINGDVVYTLFQASYEVSQTFGVDPSSGEIRLKKQVDFESIEKYEVDIEATDIGALSGKCTVLVQVMDVNDNFPELTMLSLTNPIPENIPESVVAVFSIRDRDSGENGRMICSIQEDLPFSLKSHLENFYSIITEGALDRESKAEYNITITVIDLGFPRLKTEHNITVLISDINDNPPVFIQTMYTLYLPENSSPALHIGSISARDSDSGINAKVTYSLQPPETGDLPLFSYISINSDNGYLYALRSLDYEAIQTFQFTVTATDGGSPALSSQAVVRIVVQDENDNSPLVLYPLQNGTVPCNDLVPKTAEPNYLVTKVVAVDQDSGQNSWLSYQLLKATDPDLFILLAHNGEVRTARPIRDRDMIKQRLLVLVKDNGEPPLSTMATLNVLLVDGFSEPFVKLSDEPKDEPQNDSLTIYLIVSLVSVSFLFLVSVILFISIRLWRKRNSAKGDRLGPNCQFSGHLMDVNDTGTLSQSHQYEVCLATGSGNTDFNYLRPIIQSFTPPISDRKSEKNQGVQSTYMLDYM</sequence>